<comment type="caution">
    <text evidence="8">The sequence shown here is derived from an EMBL/GenBank/DDBJ whole genome shotgun (WGS) entry which is preliminary data.</text>
</comment>
<evidence type="ECO:0000256" key="2">
    <source>
        <dbReference type="ARBA" id="ARBA00022722"/>
    </source>
</evidence>
<keyword evidence="3" id="KW-0255">Endonuclease</keyword>
<accession>A0A372LBS8</accession>
<evidence type="ECO:0000259" key="6">
    <source>
        <dbReference type="Pfam" id="PF03755"/>
    </source>
</evidence>
<dbReference type="PANTHER" id="PTHR30636:SF3">
    <property type="entry name" value="UPF0701 PROTEIN YICC"/>
    <property type="match status" value="1"/>
</dbReference>
<evidence type="ECO:0000256" key="1">
    <source>
        <dbReference type="ARBA" id="ARBA00001968"/>
    </source>
</evidence>
<protein>
    <submittedName>
        <fullName evidence="8">YicC family protein</fullName>
    </submittedName>
</protein>
<dbReference type="PANTHER" id="PTHR30636">
    <property type="entry name" value="UPF0701 PROTEIN YICC"/>
    <property type="match status" value="1"/>
</dbReference>
<evidence type="ECO:0000313" key="9">
    <source>
        <dbReference type="Proteomes" id="UP000262939"/>
    </source>
</evidence>
<comment type="similarity">
    <text evidence="5">Belongs to the YicC/YloC family.</text>
</comment>
<gene>
    <name evidence="8" type="ORF">D0466_11385</name>
</gene>
<dbReference type="EMBL" id="QVTD01000006">
    <property type="protein sequence ID" value="RFU63337.1"/>
    <property type="molecule type" value="Genomic_DNA"/>
</dbReference>
<evidence type="ECO:0000259" key="7">
    <source>
        <dbReference type="Pfam" id="PF08340"/>
    </source>
</evidence>
<name>A0A372LBS8_9BACI</name>
<organism evidence="8 9">
    <name type="scientific">Peribacillus glennii</name>
    <dbReference type="NCBI Taxonomy" id="2303991"/>
    <lineage>
        <taxon>Bacteria</taxon>
        <taxon>Bacillati</taxon>
        <taxon>Bacillota</taxon>
        <taxon>Bacilli</taxon>
        <taxon>Bacillales</taxon>
        <taxon>Bacillaceae</taxon>
        <taxon>Peribacillus</taxon>
    </lineage>
</organism>
<feature type="domain" description="Endoribonuclease YicC-like C-terminal" evidence="7">
    <location>
        <begin position="175"/>
        <end position="291"/>
    </location>
</feature>
<dbReference type="AlphaFoldDB" id="A0A372LBS8"/>
<keyword evidence="2" id="KW-0540">Nuclease</keyword>
<keyword evidence="9" id="KW-1185">Reference proteome</keyword>
<evidence type="ECO:0000256" key="3">
    <source>
        <dbReference type="ARBA" id="ARBA00022759"/>
    </source>
</evidence>
<dbReference type="Pfam" id="PF08340">
    <property type="entry name" value="YicC-like_C"/>
    <property type="match status" value="1"/>
</dbReference>
<evidence type="ECO:0000256" key="4">
    <source>
        <dbReference type="ARBA" id="ARBA00022801"/>
    </source>
</evidence>
<dbReference type="InterPro" id="IPR013527">
    <property type="entry name" value="YicC-like_N"/>
</dbReference>
<dbReference type="Pfam" id="PF03755">
    <property type="entry name" value="YicC-like_N"/>
    <property type="match status" value="1"/>
</dbReference>
<dbReference type="OrthoDB" id="9771229at2"/>
<keyword evidence="4" id="KW-0378">Hydrolase</keyword>
<dbReference type="Proteomes" id="UP000262939">
    <property type="component" value="Unassembled WGS sequence"/>
</dbReference>
<reference evidence="8 9" key="1">
    <citation type="submission" date="2018-08" db="EMBL/GenBank/DDBJ databases">
        <title>Bacillus chawlae sp. nov., Bacillus glennii sp. nov., and Bacillus saganii sp. nov. Isolated from the Vehicle Assembly Building at Kennedy Space Center where the Viking Spacecraft were Assembled.</title>
        <authorList>
            <person name="Seuylemezian A."/>
            <person name="Vaishampayan P."/>
        </authorList>
    </citation>
    <scope>NUCLEOTIDE SEQUENCE [LARGE SCALE GENOMIC DNA]</scope>
    <source>
        <strain evidence="8 9">V44-8</strain>
    </source>
</reference>
<dbReference type="GO" id="GO:0004521">
    <property type="term" value="F:RNA endonuclease activity"/>
    <property type="evidence" value="ECO:0007669"/>
    <property type="project" value="InterPro"/>
</dbReference>
<evidence type="ECO:0000313" key="8">
    <source>
        <dbReference type="EMBL" id="RFU63337.1"/>
    </source>
</evidence>
<comment type="cofactor">
    <cofactor evidence="1">
        <name>a divalent metal cation</name>
        <dbReference type="ChEBI" id="CHEBI:60240"/>
    </cofactor>
</comment>
<dbReference type="GO" id="GO:0016787">
    <property type="term" value="F:hydrolase activity"/>
    <property type="evidence" value="ECO:0007669"/>
    <property type="project" value="UniProtKB-KW"/>
</dbReference>
<dbReference type="InterPro" id="IPR013551">
    <property type="entry name" value="YicC-like_C"/>
</dbReference>
<sequence>MVVSMTGYGIGLAENADIKVTVEIKTVNHRFCEYHIRMPRQLFVLEDKVKKKANEYIRRGRAEILISVAGGALADKRLKIDWPLVDQYIEAMNELKAKYGLHSSASVQDLLQIGDIFSVEEEQAANESLEILVLAACEAALINVSNMRIHEGGELKNDLSGQLEKINMIISSLRTYAPAVSAQYMEKLKARISEFTTGIIDETRLLTEVAIFADKADINEELTRLSSHLIQFSATLEKEEPIGRQLDFLVQEMNREANTIGSKANDAAITKEVVELKSLLEKIKEQAQNIE</sequence>
<evidence type="ECO:0000256" key="5">
    <source>
        <dbReference type="ARBA" id="ARBA00035648"/>
    </source>
</evidence>
<dbReference type="InterPro" id="IPR005229">
    <property type="entry name" value="YicC/YloC-like"/>
</dbReference>
<dbReference type="NCBIfam" id="TIGR00255">
    <property type="entry name" value="YicC/YloC family endoribonuclease"/>
    <property type="match status" value="1"/>
</dbReference>
<feature type="domain" description="Endoribonuclease YicC-like N-terminal" evidence="6">
    <location>
        <begin position="3"/>
        <end position="156"/>
    </location>
</feature>
<proteinExistence type="inferred from homology"/>